<organism evidence="3 4">
    <name type="scientific">Desulfonema magnum</name>
    <dbReference type="NCBI Taxonomy" id="45655"/>
    <lineage>
        <taxon>Bacteria</taxon>
        <taxon>Pseudomonadati</taxon>
        <taxon>Thermodesulfobacteriota</taxon>
        <taxon>Desulfobacteria</taxon>
        <taxon>Desulfobacterales</taxon>
        <taxon>Desulfococcaceae</taxon>
        <taxon>Desulfonema</taxon>
    </lineage>
</organism>
<keyword evidence="2" id="KW-0472">Membrane</keyword>
<dbReference type="Proteomes" id="UP000663722">
    <property type="component" value="Chromosome"/>
</dbReference>
<evidence type="ECO:0000256" key="2">
    <source>
        <dbReference type="SAM" id="Phobius"/>
    </source>
</evidence>
<dbReference type="EMBL" id="CP061800">
    <property type="protein sequence ID" value="QTA86225.1"/>
    <property type="molecule type" value="Genomic_DNA"/>
</dbReference>
<feature type="transmembrane region" description="Helical" evidence="2">
    <location>
        <begin position="12"/>
        <end position="34"/>
    </location>
</feature>
<keyword evidence="2" id="KW-1133">Transmembrane helix</keyword>
<name>A0A975BJ11_9BACT</name>
<reference evidence="3" key="1">
    <citation type="journal article" date="2021" name="Microb. Physiol.">
        <title>Proteogenomic Insights into the Physiology of Marine, Sulfate-Reducing, Filamentous Desulfonema limicola and Desulfonema magnum.</title>
        <authorList>
            <person name="Schnaars V."/>
            <person name="Wohlbrand L."/>
            <person name="Scheve S."/>
            <person name="Hinrichs C."/>
            <person name="Reinhardt R."/>
            <person name="Rabus R."/>
        </authorList>
    </citation>
    <scope>NUCLEOTIDE SEQUENCE</scope>
    <source>
        <strain evidence="3">4be13</strain>
    </source>
</reference>
<evidence type="ECO:0000313" key="3">
    <source>
        <dbReference type="EMBL" id="QTA86225.1"/>
    </source>
</evidence>
<feature type="region of interest" description="Disordered" evidence="1">
    <location>
        <begin position="71"/>
        <end position="94"/>
    </location>
</feature>
<feature type="compositionally biased region" description="Acidic residues" evidence="1">
    <location>
        <begin position="73"/>
        <end position="94"/>
    </location>
</feature>
<dbReference type="KEGG" id="dmm:dnm_022460"/>
<accession>A0A975BJ11</accession>
<keyword evidence="2" id="KW-0812">Transmembrane</keyword>
<evidence type="ECO:0000256" key="1">
    <source>
        <dbReference type="SAM" id="MobiDB-lite"/>
    </source>
</evidence>
<feature type="transmembrane region" description="Helical" evidence="2">
    <location>
        <begin position="40"/>
        <end position="59"/>
    </location>
</feature>
<dbReference type="RefSeq" id="WP_207681955.1">
    <property type="nucleotide sequence ID" value="NZ_CP061800.1"/>
</dbReference>
<gene>
    <name evidence="3" type="ORF">dnm_022460</name>
</gene>
<evidence type="ECO:0000313" key="4">
    <source>
        <dbReference type="Proteomes" id="UP000663722"/>
    </source>
</evidence>
<keyword evidence="4" id="KW-1185">Reference proteome</keyword>
<protein>
    <submittedName>
        <fullName evidence="3">Uncharacterized protein</fullName>
    </submittedName>
</protein>
<sequence>MDFNETEFHIADIIASLLNVIAYLISPILLIWAVNTLFNYGISMSFKTWLAGLVLIMLVRFHLRPAQNSSYYGEEDDYYYDDDDNDDDDYYDNDYEDRDERKAKLKAKLIAYQDHKNKKNSPSDES</sequence>
<proteinExistence type="predicted"/>
<dbReference type="AlphaFoldDB" id="A0A975BJ11"/>